<reference evidence="3" key="1">
    <citation type="submission" date="2022-11" db="EMBL/GenBank/DDBJ databases">
        <title>Hoeflea poritis sp. nov., isolated from scleractinian coral Porites lutea.</title>
        <authorList>
            <person name="Zhang G."/>
            <person name="Wei Q."/>
            <person name="Cai L."/>
        </authorList>
    </citation>
    <scope>NUCLEOTIDE SEQUENCE</scope>
    <source>
        <strain evidence="3">E7-10</strain>
    </source>
</reference>
<evidence type="ECO:0000313" key="3">
    <source>
        <dbReference type="EMBL" id="MDA4845579.1"/>
    </source>
</evidence>
<dbReference type="PANTHER" id="PTHR30289">
    <property type="entry name" value="UNCHARACTERIZED PROTEIN YBCL-RELATED"/>
    <property type="match status" value="1"/>
</dbReference>
<accession>A0ABT4VLM7</accession>
<organism evidence="3 4">
    <name type="scientific">Hoeflea poritis</name>
    <dbReference type="NCBI Taxonomy" id="2993659"/>
    <lineage>
        <taxon>Bacteria</taxon>
        <taxon>Pseudomonadati</taxon>
        <taxon>Pseudomonadota</taxon>
        <taxon>Alphaproteobacteria</taxon>
        <taxon>Hyphomicrobiales</taxon>
        <taxon>Rhizobiaceae</taxon>
        <taxon>Hoeflea</taxon>
    </lineage>
</organism>
<gene>
    <name evidence="3" type="ORF">OOZ53_09485</name>
</gene>
<feature type="region of interest" description="Disordered" evidence="1">
    <location>
        <begin position="335"/>
        <end position="357"/>
    </location>
</feature>
<feature type="compositionally biased region" description="Gly residues" evidence="1">
    <location>
        <begin position="304"/>
        <end position="318"/>
    </location>
</feature>
<dbReference type="PANTHER" id="PTHR30289:SF8">
    <property type="entry name" value="YHYH DOMAIN-CONTAINING PROTEIN"/>
    <property type="match status" value="1"/>
</dbReference>
<dbReference type="EMBL" id="JAPJZH010000005">
    <property type="protein sequence ID" value="MDA4845579.1"/>
    <property type="molecule type" value="Genomic_DNA"/>
</dbReference>
<dbReference type="InterPro" id="IPR025924">
    <property type="entry name" value="YHYH_dom"/>
</dbReference>
<evidence type="ECO:0000313" key="4">
    <source>
        <dbReference type="Proteomes" id="UP001148313"/>
    </source>
</evidence>
<evidence type="ECO:0000259" key="2">
    <source>
        <dbReference type="Pfam" id="PF14240"/>
    </source>
</evidence>
<sequence>MSSATAALVLAGGQAALLAGGLQASAHDLPLGDDKISDAPRAGYVFSCQQRFNKNTPGAHASGDWLGTATWDPDRKPHVQGSVTWPAEISIQREGERRVIRANNLPTHPTGTFPIQRSDPAYQYDRNNGRITAQDILLEMPAVPEIAASPSCVPMGMIGFTLTNAAQYNALDGRGDDAPAHEMQDKCGGHPQQTGQYHYHNMTPCIDDTRSQPGGHSDLIGYAIDGFGLFGKYGEGGRKLTNQDLDACHGHSHAINWDGEARTLYHYHMTDEYPYSIGCFMGTPANLPGSMGGAPQGPDDGPRQGRGGPENRPGGPGGPQQVLANAAAQLGVSADALRRAVGPPPPDFQRASRMLGIPADEIRRALDAARSGR</sequence>
<dbReference type="RefSeq" id="WP_271089234.1">
    <property type="nucleotide sequence ID" value="NZ_JAPJZH010000005.1"/>
</dbReference>
<comment type="caution">
    <text evidence="3">The sequence shown here is derived from an EMBL/GenBank/DDBJ whole genome shotgun (WGS) entry which is preliminary data.</text>
</comment>
<keyword evidence="4" id="KW-1185">Reference proteome</keyword>
<dbReference type="Proteomes" id="UP001148313">
    <property type="component" value="Unassembled WGS sequence"/>
</dbReference>
<protein>
    <submittedName>
        <fullName evidence="3">YHYH protein</fullName>
    </submittedName>
</protein>
<dbReference type="Pfam" id="PF14240">
    <property type="entry name" value="YHYH"/>
    <property type="match status" value="1"/>
</dbReference>
<feature type="region of interest" description="Disordered" evidence="1">
    <location>
        <begin position="288"/>
        <end position="323"/>
    </location>
</feature>
<proteinExistence type="predicted"/>
<feature type="domain" description="YHYH" evidence="2">
    <location>
        <begin position="184"/>
        <end position="234"/>
    </location>
</feature>
<evidence type="ECO:0000256" key="1">
    <source>
        <dbReference type="SAM" id="MobiDB-lite"/>
    </source>
</evidence>
<name>A0ABT4VLM7_9HYPH</name>